<dbReference type="PRINTS" id="PR00509">
    <property type="entry name" value="PGMPMM"/>
</dbReference>
<dbReference type="InterPro" id="IPR005844">
    <property type="entry name" value="A-D-PHexomutase_a/b/a-I"/>
</dbReference>
<dbReference type="GeneID" id="28935504"/>
<dbReference type="SUPFAM" id="SSF53738">
    <property type="entry name" value="Phosphoglucomutase, first 3 domains"/>
    <property type="match status" value="3"/>
</dbReference>
<dbReference type="InterPro" id="IPR005846">
    <property type="entry name" value="A-D-PHexomutase_a/b/a-III"/>
</dbReference>
<dbReference type="OrthoDB" id="2291at2759"/>
<evidence type="ECO:0000256" key="4">
    <source>
        <dbReference type="ARBA" id="ARBA00012728"/>
    </source>
</evidence>
<evidence type="ECO:0000256" key="2">
    <source>
        <dbReference type="ARBA" id="ARBA00001946"/>
    </source>
</evidence>
<reference evidence="17" key="1">
    <citation type="journal article" date="2016" name="Nat. Commun.">
        <title>Genome analysis of three Pneumocystis species reveals adaptation mechanisms to life exclusively in mammalian hosts.</title>
        <authorList>
            <person name="Ma L."/>
            <person name="Chen Z."/>
            <person name="Huang D.W."/>
            <person name="Kutty G."/>
            <person name="Ishihara M."/>
            <person name="Wang H."/>
            <person name="Abouelleil A."/>
            <person name="Bishop L."/>
            <person name="Davey E."/>
            <person name="Deng R."/>
            <person name="Deng X."/>
            <person name="Fan L."/>
            <person name="Fantoni G."/>
            <person name="Fitzgerald M."/>
            <person name="Gogineni E."/>
            <person name="Goldberg J.M."/>
            <person name="Handley G."/>
            <person name="Hu X."/>
            <person name="Huber C."/>
            <person name="Jiao X."/>
            <person name="Jones K."/>
            <person name="Levin J.Z."/>
            <person name="Liu Y."/>
            <person name="Macdonald P."/>
            <person name="Melnikov A."/>
            <person name="Raley C."/>
            <person name="Sassi M."/>
            <person name="Sherman B.T."/>
            <person name="Song X."/>
            <person name="Sykes S."/>
            <person name="Tran B."/>
            <person name="Walsh L."/>
            <person name="Xia Y."/>
            <person name="Yang J."/>
            <person name="Young S."/>
            <person name="Zeng Q."/>
            <person name="Zheng X."/>
            <person name="Stephens R."/>
            <person name="Nusbaum C."/>
            <person name="Birren B.W."/>
            <person name="Azadi P."/>
            <person name="Lempicki R.A."/>
            <person name="Cuomo C.A."/>
            <person name="Kovacs J.A."/>
        </authorList>
    </citation>
    <scope>NUCLEOTIDE SEQUENCE [LARGE SCALE GENOMIC DNA]</scope>
    <source>
        <strain evidence="17">B80</strain>
    </source>
</reference>
<dbReference type="GO" id="GO:0006006">
    <property type="term" value="P:glucose metabolic process"/>
    <property type="evidence" value="ECO:0007669"/>
    <property type="project" value="UniProtKB-KW"/>
</dbReference>
<evidence type="ECO:0000256" key="9">
    <source>
        <dbReference type="ARBA" id="ARBA00023235"/>
    </source>
</evidence>
<dbReference type="FunFam" id="3.30.310.50:FF:000002">
    <property type="entry name" value="Phosphoglucomutase 5"/>
    <property type="match status" value="1"/>
</dbReference>
<accession>A0A0W4ZPC6</accession>
<evidence type="ECO:0000256" key="3">
    <source>
        <dbReference type="ARBA" id="ARBA00010231"/>
    </source>
</evidence>
<dbReference type="PANTHER" id="PTHR22573:SF2">
    <property type="entry name" value="PHOSPHOGLUCOMUTASE"/>
    <property type="match status" value="1"/>
</dbReference>
<name>A0A0W4ZPC6_PNEC8</name>
<sequence length="556" mass="62395">MNIETVQSRPYEGQLPGTSGLRKRVTVFQQPGYTENFLESIFSVLRPKSGEIWIIGGDGRYYSEVVIQTVIQMAAAHGVSKLVIGQKGILSTPAASWMIREYKAAAGLLLTASHNAGGPNGDFGIKLNISNGGSAPEAIIHEVYKYTKKITRYVTLNIEKIDLSQIGTRIEKGLTIEIVDPVQGYVDSLMDIFDFELIRAFFRRFTKFRILFDGLHGVTGPYAKEIFLNRLKLPPASLQNCVPLPDFGGGHPDPNLTYAKTLITRVDAEKIDVGFASDGDGDRNMVYCVETLVSPCDCLALIAHHAEKIPYFKKNEIFGYARSMPTSRALDLVAEKKGLKCYEVPTGWKFFCTLFDHNKISICGEESFGIGSNHIREKDGLWGVLSWLNILAAINMEHEEQQFKGILDILEEFWEIYGRTYFSRYDYEEIDGVSAGKALNRFSEIIHDDDFIGSSPIYGYKVQDAGDFSYHDPITGETTEHQGLYIDFSNRSRIVVRLSGTGSCGATIRIYIEKYEADRQKFHLKLQDVLWGLFEYSLSLLNLKEYIGTCTPTVIT</sequence>
<dbReference type="InterPro" id="IPR005845">
    <property type="entry name" value="A-D-PHexomutase_a/b/a-II"/>
</dbReference>
<dbReference type="GO" id="GO:0005829">
    <property type="term" value="C:cytosol"/>
    <property type="evidence" value="ECO:0007669"/>
    <property type="project" value="TreeGrafter"/>
</dbReference>
<comment type="catalytic activity">
    <reaction evidence="1">
        <text>alpha-D-glucose 1-phosphate = alpha-D-glucose 6-phosphate</text>
        <dbReference type="Rhea" id="RHEA:23536"/>
        <dbReference type="ChEBI" id="CHEBI:58225"/>
        <dbReference type="ChEBI" id="CHEBI:58601"/>
        <dbReference type="EC" id="5.4.2.2"/>
    </reaction>
</comment>
<feature type="domain" description="Alpha-D-phosphohexomutase alpha/beta/alpha" evidence="15">
    <location>
        <begin position="299"/>
        <end position="398"/>
    </location>
</feature>
<comment type="catalytic activity">
    <reaction evidence="12">
        <text>O-phospho-L-seryl-[protein] + alpha-D-glucose 1-phosphate = alpha-D-glucose 1,6-bisphosphate + L-seryl-[protein]</text>
        <dbReference type="Rhea" id="RHEA:68748"/>
        <dbReference type="Rhea" id="RHEA-COMP:9863"/>
        <dbReference type="Rhea" id="RHEA-COMP:11604"/>
        <dbReference type="ChEBI" id="CHEBI:29999"/>
        <dbReference type="ChEBI" id="CHEBI:58392"/>
        <dbReference type="ChEBI" id="CHEBI:58601"/>
        <dbReference type="ChEBI" id="CHEBI:83421"/>
    </reaction>
</comment>
<comment type="similarity">
    <text evidence="3">Belongs to the phosphohexose mutase family.</text>
</comment>
<feature type="domain" description="Alpha-D-phosphohexomutase alpha/beta/alpha" evidence="13">
    <location>
        <begin position="14"/>
        <end position="152"/>
    </location>
</feature>
<evidence type="ECO:0000256" key="7">
    <source>
        <dbReference type="ARBA" id="ARBA00022723"/>
    </source>
</evidence>
<evidence type="ECO:0000256" key="11">
    <source>
        <dbReference type="ARBA" id="ARBA00049318"/>
    </source>
</evidence>
<dbReference type="FunFam" id="3.40.120.10:FF:000004">
    <property type="entry name" value="Phosphoglucomutase 5"/>
    <property type="match status" value="1"/>
</dbReference>
<dbReference type="Gene3D" id="3.30.310.50">
    <property type="entry name" value="Alpha-D-phosphohexomutase, C-terminal domain"/>
    <property type="match status" value="1"/>
</dbReference>
<evidence type="ECO:0000259" key="14">
    <source>
        <dbReference type="Pfam" id="PF02879"/>
    </source>
</evidence>
<evidence type="ECO:0000256" key="6">
    <source>
        <dbReference type="ARBA" id="ARBA00022553"/>
    </source>
</evidence>
<evidence type="ECO:0000313" key="16">
    <source>
        <dbReference type="EMBL" id="KTW30219.1"/>
    </source>
</evidence>
<gene>
    <name evidence="16" type="ORF">T552_00697</name>
</gene>
<dbReference type="SUPFAM" id="SSF55957">
    <property type="entry name" value="Phosphoglucomutase, C-terminal domain"/>
    <property type="match status" value="1"/>
</dbReference>
<dbReference type="Pfam" id="PF02878">
    <property type="entry name" value="PGM_PMM_I"/>
    <property type="match status" value="1"/>
</dbReference>
<evidence type="ECO:0000256" key="12">
    <source>
        <dbReference type="ARBA" id="ARBA00049409"/>
    </source>
</evidence>
<evidence type="ECO:0000256" key="5">
    <source>
        <dbReference type="ARBA" id="ARBA00022526"/>
    </source>
</evidence>
<dbReference type="Pfam" id="PF24947">
    <property type="entry name" value="PGM1_C_vert_fung"/>
    <property type="match status" value="1"/>
</dbReference>
<evidence type="ECO:0000256" key="1">
    <source>
        <dbReference type="ARBA" id="ARBA00000443"/>
    </source>
</evidence>
<comment type="catalytic activity">
    <reaction evidence="11">
        <text>alpha-D-glucose 1,6-bisphosphate + L-seryl-[protein] = O-phospho-L-seryl-[protein] + alpha-D-glucose 6-phosphate</text>
        <dbReference type="Rhea" id="RHEA:68752"/>
        <dbReference type="Rhea" id="RHEA-COMP:9863"/>
        <dbReference type="Rhea" id="RHEA-COMP:11604"/>
        <dbReference type="ChEBI" id="CHEBI:29999"/>
        <dbReference type="ChEBI" id="CHEBI:58225"/>
        <dbReference type="ChEBI" id="CHEBI:58392"/>
        <dbReference type="ChEBI" id="CHEBI:83421"/>
    </reaction>
</comment>
<dbReference type="EC" id="5.4.2.2" evidence="4"/>
<dbReference type="InterPro" id="IPR045244">
    <property type="entry name" value="PGM"/>
</dbReference>
<keyword evidence="7" id="KW-0479">Metal-binding</keyword>
<keyword evidence="8" id="KW-0460">Magnesium</keyword>
<comment type="cofactor">
    <cofactor evidence="2">
        <name>Mg(2+)</name>
        <dbReference type="ChEBI" id="CHEBI:18420"/>
    </cofactor>
</comment>
<dbReference type="FunFam" id="3.40.120.10:FF:000006">
    <property type="entry name" value="Phosphoglucomutase PgmA"/>
    <property type="match status" value="1"/>
</dbReference>
<dbReference type="Pfam" id="PF02880">
    <property type="entry name" value="PGM_PMM_III"/>
    <property type="match status" value="1"/>
</dbReference>
<evidence type="ECO:0000259" key="13">
    <source>
        <dbReference type="Pfam" id="PF02878"/>
    </source>
</evidence>
<dbReference type="GO" id="GO:0046872">
    <property type="term" value="F:metal ion binding"/>
    <property type="evidence" value="ECO:0007669"/>
    <property type="project" value="UniProtKB-KW"/>
</dbReference>
<dbReference type="Proteomes" id="UP000054454">
    <property type="component" value="Unassembled WGS sequence"/>
</dbReference>
<keyword evidence="10" id="KW-0119">Carbohydrate metabolism</keyword>
<dbReference type="InterPro" id="IPR016055">
    <property type="entry name" value="A-D-PHexomutase_a/b/a-I/II/III"/>
</dbReference>
<dbReference type="RefSeq" id="XP_018227010.1">
    <property type="nucleotide sequence ID" value="XM_018369302.1"/>
</dbReference>
<dbReference type="VEuPathDB" id="FungiDB:T552_00697"/>
<protein>
    <recommendedName>
        <fullName evidence="4">phosphoglucomutase (alpha-D-glucose-1,6-bisphosphate-dependent)</fullName>
        <ecNumber evidence="4">5.4.2.2</ecNumber>
    </recommendedName>
</protein>
<keyword evidence="17" id="KW-1185">Reference proteome</keyword>
<dbReference type="Pfam" id="PF02879">
    <property type="entry name" value="PGM_PMM_II"/>
    <property type="match status" value="1"/>
</dbReference>
<keyword evidence="6" id="KW-0597">Phosphoprotein</keyword>
<dbReference type="NCBIfam" id="NF005737">
    <property type="entry name" value="PRK07564.1-1"/>
    <property type="match status" value="1"/>
</dbReference>
<feature type="domain" description="Alpha-D-phosphohexomutase alpha/beta/alpha" evidence="14">
    <location>
        <begin position="185"/>
        <end position="287"/>
    </location>
</feature>
<dbReference type="GO" id="GO:0004614">
    <property type="term" value="F:phosphoglucomutase activity"/>
    <property type="evidence" value="ECO:0007669"/>
    <property type="project" value="UniProtKB-EC"/>
</dbReference>
<dbReference type="PANTHER" id="PTHR22573">
    <property type="entry name" value="PHOSPHOHEXOMUTASE FAMILY MEMBER"/>
    <property type="match status" value="1"/>
</dbReference>
<dbReference type="EMBL" id="LFVZ01000003">
    <property type="protein sequence ID" value="KTW30219.1"/>
    <property type="molecule type" value="Genomic_DNA"/>
</dbReference>
<keyword evidence="5" id="KW-0313">Glucose metabolism</keyword>
<evidence type="ECO:0000256" key="8">
    <source>
        <dbReference type="ARBA" id="ARBA00022842"/>
    </source>
</evidence>
<organism evidence="16 17">
    <name type="scientific">Pneumocystis carinii (strain B80)</name>
    <name type="common">Rat pneumocystis pneumonia agent</name>
    <name type="synonym">Pneumocystis carinii f. sp. carinii</name>
    <dbReference type="NCBI Taxonomy" id="1408658"/>
    <lineage>
        <taxon>Eukaryota</taxon>
        <taxon>Fungi</taxon>
        <taxon>Dikarya</taxon>
        <taxon>Ascomycota</taxon>
        <taxon>Taphrinomycotina</taxon>
        <taxon>Pneumocystomycetes</taxon>
        <taxon>Pneumocystaceae</taxon>
        <taxon>Pneumocystis</taxon>
    </lineage>
</organism>
<proteinExistence type="inferred from homology"/>
<dbReference type="InterPro" id="IPR005841">
    <property type="entry name" value="Alpha-D-phosphohexomutase_SF"/>
</dbReference>
<keyword evidence="9" id="KW-0413">Isomerase</keyword>
<evidence type="ECO:0000259" key="15">
    <source>
        <dbReference type="Pfam" id="PF02880"/>
    </source>
</evidence>
<comment type="caution">
    <text evidence="16">The sequence shown here is derived from an EMBL/GenBank/DDBJ whole genome shotgun (WGS) entry which is preliminary data.</text>
</comment>
<evidence type="ECO:0000256" key="10">
    <source>
        <dbReference type="ARBA" id="ARBA00023277"/>
    </source>
</evidence>
<dbReference type="Gene3D" id="3.40.120.10">
    <property type="entry name" value="Alpha-D-Glucose-1,6-Bisphosphate, subunit A, domain 3"/>
    <property type="match status" value="3"/>
</dbReference>
<dbReference type="AlphaFoldDB" id="A0A0W4ZPC6"/>
<dbReference type="InterPro" id="IPR036900">
    <property type="entry name" value="A-D-PHexomutase_C_sf"/>
</dbReference>
<evidence type="ECO:0000313" key="17">
    <source>
        <dbReference type="Proteomes" id="UP000054454"/>
    </source>
</evidence>